<evidence type="ECO:0008006" key="19">
    <source>
        <dbReference type="Google" id="ProtNLM"/>
    </source>
</evidence>
<dbReference type="SUPFAM" id="SSF52058">
    <property type="entry name" value="L domain-like"/>
    <property type="match status" value="1"/>
</dbReference>
<evidence type="ECO:0000256" key="1">
    <source>
        <dbReference type="ARBA" id="ARBA00002074"/>
    </source>
</evidence>
<dbReference type="InterPro" id="IPR042197">
    <property type="entry name" value="Apaf_helical"/>
</dbReference>
<dbReference type="PANTHER" id="PTHR23155">
    <property type="entry name" value="DISEASE RESISTANCE PROTEIN RP"/>
    <property type="match status" value="1"/>
</dbReference>
<comment type="caution">
    <text evidence="17">The sequence shown here is derived from an EMBL/GenBank/DDBJ whole genome shotgun (WGS) entry which is preliminary data.</text>
</comment>
<dbReference type="Gene3D" id="1.10.8.430">
    <property type="entry name" value="Helical domain of apoptotic protease-activating factors"/>
    <property type="match status" value="1"/>
</dbReference>
<keyword evidence="8" id="KW-0677">Repeat</keyword>
<comment type="subcellular location">
    <subcellularLocation>
        <location evidence="3">Cytoplasm</location>
    </subcellularLocation>
    <subcellularLocation>
        <location evidence="2">Membrane</location>
        <topology evidence="2">Peripheral membrane protein</topology>
    </subcellularLocation>
</comment>
<feature type="domain" description="NB-ARC" evidence="14">
    <location>
        <begin position="131"/>
        <end position="300"/>
    </location>
</feature>
<dbReference type="Gene3D" id="3.40.50.300">
    <property type="entry name" value="P-loop containing nucleotide triphosphate hydrolases"/>
    <property type="match status" value="2"/>
</dbReference>
<evidence type="ECO:0000256" key="3">
    <source>
        <dbReference type="ARBA" id="ARBA00004496"/>
    </source>
</evidence>
<feature type="domain" description="Disease resistance R13L4/SHOC-2-like LRR" evidence="16">
    <location>
        <begin position="544"/>
        <end position="835"/>
    </location>
</feature>
<evidence type="ECO:0000256" key="2">
    <source>
        <dbReference type="ARBA" id="ARBA00004170"/>
    </source>
</evidence>
<sequence length="1158" mass="132810">MAAYTAVISLLQTLEQRNPKLMNRGQTAKALESIHATAEYFHDVLQGSRNKTRPSDPKKTKSLEEKIRVAASDAEDIIELKFCQFIKVSSWTFGILQHWDLLPVVEKMDTTKKQVMEILSDADQGLEGDLEIIVKRLTGPLSDLDVVTISGMGGIGKTTLAKKAYDHLSIRYHFDILVWVTISQEFRGRNVLLEALHCISKHTVSVNAKDYDEMDDCELADLVQKKLKGRRYLIIVDDIWSMEVWDSIKGLFPECNNKSRILVTTRETEVAMYANPVSPHEMNLLDSDNSWKLLRDKVFGPENDHPNELEEIGKEIAEKCQGLPLTISVIAGYLSNTARTLEGWTDVAQTLSEITASHPDKLLAVLGLSYHHLPNRLKPCFLSMAGFPEDFQAETGRLIQLWIAEGFIRTSENGKSLEEVAIDYLEDLISRNLIQARKRRFNGAIKACAMHDLLREFCLIEAEMTKHMHVERTHPTLPAQKHNVRRFSFQTLSYSVDNICKLLPPVARSIYLFSQLTLPYSPRIKLHGILPIYSRPIIHDFFFRFNLLRVLSIFHRDVKFDSFPLVITKLFHLRYLQFPFHVNIPDSISEFQNLQTLICSGYPLDINLHRKIWMMKKLRYIRLRGATYLPSPRRESILNKHLVTGIPNLEEFVGLCYTSCTNEVFSGIPNLKRLMVRVVLIQDYRLHDCLVDMSSLRKLEAFKCYWQHFTEGPIKSFVFPTSLKKLTLTRCHHFVWEDISSTVNMLPNLEELKLKWCRADDDVWILSDKDKFKILKLLLLRSLNLERWEASSDNFPNLKRLVLKNYDDLQEIPTDFGEICTLESIELHNCSTAAEDSARKIEQEQEDMGNNLLKVHIHNSYSYTAVSSLLQTLDQTNIPELFHGHTAETLDSLRATAEYFQKYLEKASNKSGVDPEKIKSLEEIIRVAASYAEDVVELKICQIIKGSSWTFGILQHQDLLLVVEKMNTTKKQVMEILSHDADANQILELSGDSLIDTSSTSNPLLSYQLEDDIMHGVDDDLEIIIKRLTGPPSDLDIVTISGMGGIGKTTLARKAYDHLPIRYHFDILAWVTISQEFRGRNVLLEALHCISKKTVNAKDYDKMDDCELADLVQKSLKGRRYLVVVDDIWRIDVWDSIRGIFPNYNNGSRVLLTTRKLR</sequence>
<comment type="similarity">
    <text evidence="4">Belongs to the disease resistance NB-LRR family.</text>
</comment>
<comment type="function">
    <text evidence="1">Confers resistance to late blight (Phytophthora infestans) races carrying the avirulence gene Avr1. Resistance proteins guard the plant against pathogens that contain an appropriate avirulence protein via an indirect interaction with this avirulence protein. That triggers a defense system including the hypersensitive response, which restricts the pathogen growth.</text>
</comment>
<dbReference type="EMBL" id="JACEIK010000944">
    <property type="protein sequence ID" value="MCD7464161.1"/>
    <property type="molecule type" value="Genomic_DNA"/>
</dbReference>
<evidence type="ECO:0000256" key="8">
    <source>
        <dbReference type="ARBA" id="ARBA00022737"/>
    </source>
</evidence>
<keyword evidence="18" id="KW-1185">Reference proteome</keyword>
<evidence type="ECO:0000256" key="5">
    <source>
        <dbReference type="ARBA" id="ARBA00022490"/>
    </source>
</evidence>
<evidence type="ECO:0000256" key="13">
    <source>
        <dbReference type="ARBA" id="ARBA00023136"/>
    </source>
</evidence>
<keyword evidence="6" id="KW-0433">Leucine-rich repeat</keyword>
<protein>
    <recommendedName>
        <fullName evidence="19">NB-ARC domain-containing protein</fullName>
    </recommendedName>
</protein>
<feature type="domain" description="NB-ARC" evidence="14">
    <location>
        <begin position="1018"/>
        <end position="1156"/>
    </location>
</feature>
<gene>
    <name evidence="17" type="ORF">HAX54_052221</name>
</gene>
<dbReference type="SUPFAM" id="SSF52540">
    <property type="entry name" value="P-loop containing nucleoside triphosphate hydrolases"/>
    <property type="match status" value="2"/>
</dbReference>
<keyword evidence="9" id="KW-0547">Nucleotide-binding</keyword>
<dbReference type="InterPro" id="IPR027417">
    <property type="entry name" value="P-loop_NTPase"/>
</dbReference>
<dbReference type="PANTHER" id="PTHR23155:SF1152">
    <property type="entry name" value="AAA+ ATPASE DOMAIN-CONTAINING PROTEIN"/>
    <property type="match status" value="1"/>
</dbReference>
<evidence type="ECO:0000313" key="17">
    <source>
        <dbReference type="EMBL" id="MCD7464161.1"/>
    </source>
</evidence>
<dbReference type="InterPro" id="IPR036388">
    <property type="entry name" value="WH-like_DNA-bd_sf"/>
</dbReference>
<dbReference type="InterPro" id="IPR058922">
    <property type="entry name" value="WHD_DRP"/>
</dbReference>
<dbReference type="InterPro" id="IPR002182">
    <property type="entry name" value="NB-ARC"/>
</dbReference>
<evidence type="ECO:0000256" key="10">
    <source>
        <dbReference type="ARBA" id="ARBA00022821"/>
    </source>
</evidence>
<evidence type="ECO:0000256" key="11">
    <source>
        <dbReference type="ARBA" id="ARBA00022840"/>
    </source>
</evidence>
<reference evidence="17 18" key="1">
    <citation type="journal article" date="2021" name="BMC Genomics">
        <title>Datura genome reveals duplications of psychoactive alkaloid biosynthetic genes and high mutation rate following tissue culture.</title>
        <authorList>
            <person name="Rajewski A."/>
            <person name="Carter-House D."/>
            <person name="Stajich J."/>
            <person name="Litt A."/>
        </authorList>
    </citation>
    <scope>NUCLEOTIDE SEQUENCE [LARGE SCALE GENOMIC DNA]</scope>
    <source>
        <strain evidence="17">AR-01</strain>
    </source>
</reference>
<keyword evidence="7" id="KW-0381">Hypersensitive response</keyword>
<dbReference type="PRINTS" id="PR00364">
    <property type="entry name" value="DISEASERSIST"/>
</dbReference>
<proteinExistence type="inferred from homology"/>
<dbReference type="Gene3D" id="3.80.10.10">
    <property type="entry name" value="Ribonuclease Inhibitor"/>
    <property type="match status" value="1"/>
</dbReference>
<dbReference type="Gene3D" id="1.10.10.10">
    <property type="entry name" value="Winged helix-like DNA-binding domain superfamily/Winged helix DNA-binding domain"/>
    <property type="match status" value="1"/>
</dbReference>
<evidence type="ECO:0000256" key="4">
    <source>
        <dbReference type="ARBA" id="ARBA00008894"/>
    </source>
</evidence>
<feature type="domain" description="Disease resistance protein winged helix" evidence="15">
    <location>
        <begin position="387"/>
        <end position="457"/>
    </location>
</feature>
<dbReference type="InterPro" id="IPR044974">
    <property type="entry name" value="Disease_R_plants"/>
</dbReference>
<evidence type="ECO:0000313" key="18">
    <source>
        <dbReference type="Proteomes" id="UP000823775"/>
    </source>
</evidence>
<dbReference type="Gene3D" id="1.20.5.4130">
    <property type="match status" value="1"/>
</dbReference>
<keyword evidence="5" id="KW-0963">Cytoplasm</keyword>
<accession>A0ABS8SZH2</accession>
<evidence type="ECO:0000256" key="7">
    <source>
        <dbReference type="ARBA" id="ARBA00022667"/>
    </source>
</evidence>
<dbReference type="Pfam" id="PF23559">
    <property type="entry name" value="WHD_DRP"/>
    <property type="match status" value="1"/>
</dbReference>
<keyword evidence="10" id="KW-0611">Plant defense</keyword>
<evidence type="ECO:0000259" key="14">
    <source>
        <dbReference type="Pfam" id="PF00931"/>
    </source>
</evidence>
<evidence type="ECO:0000256" key="9">
    <source>
        <dbReference type="ARBA" id="ARBA00022741"/>
    </source>
</evidence>
<evidence type="ECO:0000259" key="16">
    <source>
        <dbReference type="Pfam" id="PF23598"/>
    </source>
</evidence>
<evidence type="ECO:0000256" key="12">
    <source>
        <dbReference type="ARBA" id="ARBA00023054"/>
    </source>
</evidence>
<keyword evidence="11" id="KW-0067">ATP-binding</keyword>
<keyword evidence="13" id="KW-0472">Membrane</keyword>
<organism evidence="17 18">
    <name type="scientific">Datura stramonium</name>
    <name type="common">Jimsonweed</name>
    <name type="synonym">Common thornapple</name>
    <dbReference type="NCBI Taxonomy" id="4076"/>
    <lineage>
        <taxon>Eukaryota</taxon>
        <taxon>Viridiplantae</taxon>
        <taxon>Streptophyta</taxon>
        <taxon>Embryophyta</taxon>
        <taxon>Tracheophyta</taxon>
        <taxon>Spermatophyta</taxon>
        <taxon>Magnoliopsida</taxon>
        <taxon>eudicotyledons</taxon>
        <taxon>Gunneridae</taxon>
        <taxon>Pentapetalae</taxon>
        <taxon>asterids</taxon>
        <taxon>lamiids</taxon>
        <taxon>Solanales</taxon>
        <taxon>Solanaceae</taxon>
        <taxon>Solanoideae</taxon>
        <taxon>Datureae</taxon>
        <taxon>Datura</taxon>
    </lineage>
</organism>
<evidence type="ECO:0000256" key="6">
    <source>
        <dbReference type="ARBA" id="ARBA00022614"/>
    </source>
</evidence>
<evidence type="ECO:0000259" key="15">
    <source>
        <dbReference type="Pfam" id="PF23559"/>
    </source>
</evidence>
<dbReference type="InterPro" id="IPR055414">
    <property type="entry name" value="LRR_R13L4/SHOC2-like"/>
</dbReference>
<dbReference type="Pfam" id="PF00931">
    <property type="entry name" value="NB-ARC"/>
    <property type="match status" value="2"/>
</dbReference>
<dbReference type="Pfam" id="PF23598">
    <property type="entry name" value="LRR_14"/>
    <property type="match status" value="1"/>
</dbReference>
<dbReference type="Proteomes" id="UP000823775">
    <property type="component" value="Unassembled WGS sequence"/>
</dbReference>
<keyword evidence="12" id="KW-0175">Coiled coil</keyword>
<name>A0ABS8SZH2_DATST</name>
<dbReference type="InterPro" id="IPR032675">
    <property type="entry name" value="LRR_dom_sf"/>
</dbReference>